<accession>A0ABR2X5V8</accession>
<proteinExistence type="predicted"/>
<feature type="region of interest" description="Disordered" evidence="1">
    <location>
        <begin position="75"/>
        <end position="109"/>
    </location>
</feature>
<feature type="region of interest" description="Disordered" evidence="1">
    <location>
        <begin position="1"/>
        <end position="61"/>
    </location>
</feature>
<evidence type="ECO:0000313" key="3">
    <source>
        <dbReference type="Proteomes" id="UP001465668"/>
    </source>
</evidence>
<name>A0ABR2X5V8_9PEZI</name>
<sequence>MATNNPPPLARPAAARPVRSVMPSNNSTSSSSSGNVRRNLFQSQLTRRPTPTSSTSGETLRLDIDVLSETSEIVIRDKNGEFEVGDPPTPSMDEGSEEGAVDEERENKRERRKLAEIVRHHQKAPAQPEEVLEALRASMRAQVAALTEDNWMYEPEEEMRPQ</sequence>
<keyword evidence="3" id="KW-1185">Reference proteome</keyword>
<dbReference type="Proteomes" id="UP001465668">
    <property type="component" value="Unassembled WGS sequence"/>
</dbReference>
<feature type="compositionally biased region" description="Low complexity" evidence="1">
    <location>
        <begin position="46"/>
        <end position="56"/>
    </location>
</feature>
<gene>
    <name evidence="2" type="ORF">SCAR479_02411</name>
</gene>
<evidence type="ECO:0000256" key="1">
    <source>
        <dbReference type="SAM" id="MobiDB-lite"/>
    </source>
</evidence>
<comment type="caution">
    <text evidence="2">The sequence shown here is derived from an EMBL/GenBank/DDBJ whole genome shotgun (WGS) entry which is preliminary data.</text>
</comment>
<dbReference type="EMBL" id="JARVKM010000251">
    <property type="protein sequence ID" value="KAK9769167.1"/>
    <property type="molecule type" value="Genomic_DNA"/>
</dbReference>
<organism evidence="2 3">
    <name type="scientific">Seiridium cardinale</name>
    <dbReference type="NCBI Taxonomy" id="138064"/>
    <lineage>
        <taxon>Eukaryota</taxon>
        <taxon>Fungi</taxon>
        <taxon>Dikarya</taxon>
        <taxon>Ascomycota</taxon>
        <taxon>Pezizomycotina</taxon>
        <taxon>Sordariomycetes</taxon>
        <taxon>Xylariomycetidae</taxon>
        <taxon>Amphisphaeriales</taxon>
        <taxon>Sporocadaceae</taxon>
        <taxon>Seiridium</taxon>
    </lineage>
</organism>
<feature type="compositionally biased region" description="Pro residues" evidence="1">
    <location>
        <begin position="1"/>
        <end position="10"/>
    </location>
</feature>
<evidence type="ECO:0000313" key="2">
    <source>
        <dbReference type="EMBL" id="KAK9769167.1"/>
    </source>
</evidence>
<feature type="compositionally biased region" description="Low complexity" evidence="1">
    <location>
        <begin position="24"/>
        <end position="35"/>
    </location>
</feature>
<protein>
    <submittedName>
        <fullName evidence="2">Uncharacterized protein</fullName>
    </submittedName>
</protein>
<reference evidence="2 3" key="1">
    <citation type="submission" date="2024-02" db="EMBL/GenBank/DDBJ databases">
        <title>First draft genome assembly of two strains of Seiridium cardinale.</title>
        <authorList>
            <person name="Emiliani G."/>
            <person name="Scali E."/>
        </authorList>
    </citation>
    <scope>NUCLEOTIDE SEQUENCE [LARGE SCALE GENOMIC DNA]</scope>
    <source>
        <strain evidence="2 3">BM-138-000479</strain>
    </source>
</reference>
<feature type="compositionally biased region" description="Acidic residues" evidence="1">
    <location>
        <begin position="94"/>
        <end position="104"/>
    </location>
</feature>